<evidence type="ECO:0000313" key="1">
    <source>
        <dbReference type="EMBL" id="QDU05940.1"/>
    </source>
</evidence>
<sequence length="345" mass="39844">MHTDIVQRLRYKLQKRARKVNSAGYQTFHFALLRWWEFLHSNEIFVGILEQLAYLVSSAEDDVKRIINGESLQGGTEEEEASLAFWIIKYCYEAKENPDIEIVIAHRYSHSSNHNEALEMFKDIFVEPLYEYIDEQLDDQRAVLGLLRRFKHSCEWFQRNDVLDIYQKEVERGTQEGKKGRGEKQLALHLYEYLYNQGLSFSIEPTSVSGEADLIASQNTDDPLIADVKLFDPSSSKNKSYIIKGFQQVYQYTLDFNEPFGYLVIFKTCEDGLAISAANQEQSTSFVTVNGKTIFIVIIDLYPHEKSASKRGKLKTHTISEDEFVTQITEDKEAQEEAGLLDNEN</sequence>
<gene>
    <name evidence="1" type="ORF">V6x_56840</name>
</gene>
<dbReference type="AlphaFoldDB" id="A0A517WL08"/>
<organism evidence="1 2">
    <name type="scientific">Gimesia chilikensis</name>
    <dbReference type="NCBI Taxonomy" id="2605989"/>
    <lineage>
        <taxon>Bacteria</taxon>
        <taxon>Pseudomonadati</taxon>
        <taxon>Planctomycetota</taxon>
        <taxon>Planctomycetia</taxon>
        <taxon>Planctomycetales</taxon>
        <taxon>Planctomycetaceae</taxon>
        <taxon>Gimesia</taxon>
    </lineage>
</organism>
<protein>
    <submittedName>
        <fullName evidence="1">Uncharacterized protein</fullName>
    </submittedName>
</protein>
<dbReference type="Proteomes" id="UP000320722">
    <property type="component" value="Chromosome"/>
</dbReference>
<accession>A0A517WL08</accession>
<dbReference type="RefSeq" id="WP_145044577.1">
    <property type="nucleotide sequence ID" value="NZ_CP036347.1"/>
</dbReference>
<proteinExistence type="predicted"/>
<dbReference type="EMBL" id="CP036347">
    <property type="protein sequence ID" value="QDU05940.1"/>
    <property type="molecule type" value="Genomic_DNA"/>
</dbReference>
<name>A0A517WL08_9PLAN</name>
<evidence type="ECO:0000313" key="2">
    <source>
        <dbReference type="Proteomes" id="UP000320722"/>
    </source>
</evidence>
<reference evidence="1 2" key="1">
    <citation type="submission" date="2019-02" db="EMBL/GenBank/DDBJ databases">
        <title>Deep-cultivation of Planctomycetes and their phenomic and genomic characterization uncovers novel biology.</title>
        <authorList>
            <person name="Wiegand S."/>
            <person name="Jogler M."/>
            <person name="Boedeker C."/>
            <person name="Pinto D."/>
            <person name="Vollmers J."/>
            <person name="Rivas-Marin E."/>
            <person name="Kohn T."/>
            <person name="Peeters S.H."/>
            <person name="Heuer A."/>
            <person name="Rast P."/>
            <person name="Oberbeckmann S."/>
            <person name="Bunk B."/>
            <person name="Jeske O."/>
            <person name="Meyerdierks A."/>
            <person name="Storesund J.E."/>
            <person name="Kallscheuer N."/>
            <person name="Luecker S."/>
            <person name="Lage O.M."/>
            <person name="Pohl T."/>
            <person name="Merkel B.J."/>
            <person name="Hornburger P."/>
            <person name="Mueller R.-W."/>
            <person name="Bruemmer F."/>
            <person name="Labrenz M."/>
            <person name="Spormann A.M."/>
            <person name="Op den Camp H."/>
            <person name="Overmann J."/>
            <person name="Amann R."/>
            <person name="Jetten M.S.M."/>
            <person name="Mascher T."/>
            <person name="Medema M.H."/>
            <person name="Devos D.P."/>
            <person name="Kaster A.-K."/>
            <person name="Ovreas L."/>
            <person name="Rohde M."/>
            <person name="Galperin M.Y."/>
            <person name="Jogler C."/>
        </authorList>
    </citation>
    <scope>NUCLEOTIDE SEQUENCE [LARGE SCALE GENOMIC DNA]</scope>
    <source>
        <strain evidence="1 2">V6</strain>
    </source>
</reference>